<dbReference type="EMBL" id="JBHUHT010000016">
    <property type="protein sequence ID" value="MFD2097190.1"/>
    <property type="molecule type" value="Genomic_DNA"/>
</dbReference>
<dbReference type="InterPro" id="IPR001709">
    <property type="entry name" value="Flavoprot_Pyr_Nucl_cyt_Rdtase"/>
</dbReference>
<dbReference type="InterPro" id="IPR006058">
    <property type="entry name" value="2Fe2S_fd_BS"/>
</dbReference>
<evidence type="ECO:0000256" key="10">
    <source>
        <dbReference type="ARBA" id="ARBA00034078"/>
    </source>
</evidence>
<evidence type="ECO:0000256" key="4">
    <source>
        <dbReference type="ARBA" id="ARBA00022723"/>
    </source>
</evidence>
<dbReference type="RefSeq" id="WP_345339886.1">
    <property type="nucleotide sequence ID" value="NZ_BAABLI010000012.1"/>
</dbReference>
<dbReference type="Gene3D" id="2.40.30.10">
    <property type="entry name" value="Translation factors"/>
    <property type="match status" value="1"/>
</dbReference>
<evidence type="ECO:0000256" key="5">
    <source>
        <dbReference type="ARBA" id="ARBA00022827"/>
    </source>
</evidence>
<dbReference type="InterPro" id="IPR001433">
    <property type="entry name" value="OxRdtase_FAD/NAD-bd"/>
</dbReference>
<dbReference type="CDD" id="cd06215">
    <property type="entry name" value="FNR_iron_sulfur_binding_1"/>
    <property type="match status" value="1"/>
</dbReference>
<evidence type="ECO:0000256" key="7">
    <source>
        <dbReference type="ARBA" id="ARBA00023004"/>
    </source>
</evidence>
<dbReference type="Gene3D" id="3.10.20.30">
    <property type="match status" value="1"/>
</dbReference>
<dbReference type="PRINTS" id="PR00371">
    <property type="entry name" value="FPNCR"/>
</dbReference>
<reference evidence="15" key="1">
    <citation type="journal article" date="2019" name="Int. J. Syst. Evol. Microbiol.">
        <title>The Global Catalogue of Microorganisms (GCM) 10K type strain sequencing project: providing services to taxonomists for standard genome sequencing and annotation.</title>
        <authorList>
            <consortium name="The Broad Institute Genomics Platform"/>
            <consortium name="The Broad Institute Genome Sequencing Center for Infectious Disease"/>
            <person name="Wu L."/>
            <person name="Ma J."/>
        </authorList>
    </citation>
    <scope>NUCLEOTIDE SEQUENCE [LARGE SCALE GENOMIC DNA]</scope>
    <source>
        <strain evidence="15">CGMCC 1.10992</strain>
    </source>
</reference>
<organism evidence="14 15">
    <name type="scientific">Corallincola platygyrae</name>
    <dbReference type="NCBI Taxonomy" id="1193278"/>
    <lineage>
        <taxon>Bacteria</taxon>
        <taxon>Pseudomonadati</taxon>
        <taxon>Pseudomonadota</taxon>
        <taxon>Gammaproteobacteria</taxon>
        <taxon>Alteromonadales</taxon>
        <taxon>Psychromonadaceae</taxon>
        <taxon>Corallincola</taxon>
    </lineage>
</organism>
<feature type="domain" description="2Fe-2S ferredoxin-type" evidence="12">
    <location>
        <begin position="255"/>
        <end position="342"/>
    </location>
</feature>
<dbReference type="SUPFAM" id="SSF54292">
    <property type="entry name" value="2Fe-2S ferredoxin-like"/>
    <property type="match status" value="1"/>
</dbReference>
<proteinExistence type="inferred from homology"/>
<dbReference type="Gene3D" id="3.40.50.80">
    <property type="entry name" value="Nucleotide-binding domain of ferredoxin-NADP reductase (FNR) module"/>
    <property type="match status" value="1"/>
</dbReference>
<name>A0ABW4XQ33_9GAMM</name>
<dbReference type="InterPro" id="IPR001041">
    <property type="entry name" value="2Fe-2S_ferredoxin-type"/>
</dbReference>
<dbReference type="InterPro" id="IPR012675">
    <property type="entry name" value="Beta-grasp_dom_sf"/>
</dbReference>
<keyword evidence="5" id="KW-0274">FAD</keyword>
<dbReference type="InterPro" id="IPR017927">
    <property type="entry name" value="FAD-bd_FR_type"/>
</dbReference>
<gene>
    <name evidence="14" type="ORF">ACFSJ3_14435</name>
</gene>
<dbReference type="SUPFAM" id="SSF63380">
    <property type="entry name" value="Riboflavin synthase domain-like"/>
    <property type="match status" value="1"/>
</dbReference>
<keyword evidence="6" id="KW-0560">Oxidoreductase</keyword>
<dbReference type="Pfam" id="PF00175">
    <property type="entry name" value="NAD_binding_1"/>
    <property type="match status" value="1"/>
</dbReference>
<accession>A0ABW4XQ33</accession>
<evidence type="ECO:0000256" key="11">
    <source>
        <dbReference type="ARBA" id="ARBA00061434"/>
    </source>
</evidence>
<protein>
    <submittedName>
        <fullName evidence="14">Hybrid-cluster NAD(P)-dependent oxidoreductase</fullName>
    </submittedName>
</protein>
<evidence type="ECO:0000256" key="2">
    <source>
        <dbReference type="ARBA" id="ARBA00022630"/>
    </source>
</evidence>
<evidence type="ECO:0000256" key="3">
    <source>
        <dbReference type="ARBA" id="ARBA00022714"/>
    </source>
</evidence>
<keyword evidence="9" id="KW-0830">Ubiquinone</keyword>
<dbReference type="PROSITE" id="PS51085">
    <property type="entry name" value="2FE2S_FER_2"/>
    <property type="match status" value="1"/>
</dbReference>
<dbReference type="Pfam" id="PF00111">
    <property type="entry name" value="Fer2"/>
    <property type="match status" value="1"/>
</dbReference>
<evidence type="ECO:0000256" key="1">
    <source>
        <dbReference type="ARBA" id="ARBA00001974"/>
    </source>
</evidence>
<keyword evidence="7" id="KW-0408">Iron</keyword>
<keyword evidence="4" id="KW-0479">Metal-binding</keyword>
<evidence type="ECO:0000313" key="14">
    <source>
        <dbReference type="EMBL" id="MFD2097190.1"/>
    </source>
</evidence>
<dbReference type="PROSITE" id="PS51384">
    <property type="entry name" value="FAD_FR"/>
    <property type="match status" value="1"/>
</dbReference>
<dbReference type="InterPro" id="IPR050415">
    <property type="entry name" value="MRET"/>
</dbReference>
<comment type="cofactor">
    <cofactor evidence="10">
        <name>[2Fe-2S] cluster</name>
        <dbReference type="ChEBI" id="CHEBI:190135"/>
    </cofactor>
</comment>
<dbReference type="InterPro" id="IPR017938">
    <property type="entry name" value="Riboflavin_synthase-like_b-brl"/>
</dbReference>
<dbReference type="PANTHER" id="PTHR47354:SF6">
    <property type="entry name" value="NADH OXIDOREDUCTASE HCR"/>
    <property type="match status" value="1"/>
</dbReference>
<dbReference type="SUPFAM" id="SSF52343">
    <property type="entry name" value="Ferredoxin reductase-like, C-terminal NADP-linked domain"/>
    <property type="match status" value="1"/>
</dbReference>
<keyword evidence="15" id="KW-1185">Reference proteome</keyword>
<comment type="caution">
    <text evidence="14">The sequence shown here is derived from an EMBL/GenBank/DDBJ whole genome shotgun (WGS) entry which is preliminary data.</text>
</comment>
<dbReference type="InterPro" id="IPR008333">
    <property type="entry name" value="Cbr1-like_FAD-bd_dom"/>
</dbReference>
<dbReference type="CDD" id="cd00207">
    <property type="entry name" value="fer2"/>
    <property type="match status" value="1"/>
</dbReference>
<evidence type="ECO:0000313" key="15">
    <source>
        <dbReference type="Proteomes" id="UP001597380"/>
    </source>
</evidence>
<comment type="cofactor">
    <cofactor evidence="1">
        <name>FAD</name>
        <dbReference type="ChEBI" id="CHEBI:57692"/>
    </cofactor>
</comment>
<keyword evidence="3" id="KW-0001">2Fe-2S</keyword>
<evidence type="ECO:0000256" key="8">
    <source>
        <dbReference type="ARBA" id="ARBA00023014"/>
    </source>
</evidence>
<evidence type="ECO:0000259" key="12">
    <source>
        <dbReference type="PROSITE" id="PS51085"/>
    </source>
</evidence>
<evidence type="ECO:0000256" key="9">
    <source>
        <dbReference type="ARBA" id="ARBA00023075"/>
    </source>
</evidence>
<dbReference type="Proteomes" id="UP001597380">
    <property type="component" value="Unassembled WGS sequence"/>
</dbReference>
<comment type="similarity">
    <text evidence="11">In the N-terminal section; belongs to the FAD-binding oxidoreductase type 6 family.</text>
</comment>
<evidence type="ECO:0000259" key="13">
    <source>
        <dbReference type="PROSITE" id="PS51384"/>
    </source>
</evidence>
<keyword evidence="8" id="KW-0411">Iron-sulfur</keyword>
<sequence>MMNPAISEMRCRERIQETHDTATFLFDAKGVAYKPGQFTTVQVEIDGVVQQRAYTLSSTPSRPGSMAVTIKRVDGGVVSNHLLDTLAPGMNLALSDPAGAFNLADCTQSEHYVFVSAGSGITPMMSMTRYLLDTGSQASIHFVYFARSSKDLIFGDELNLLTETHANLTLDIVLSDTSEAGYHSGLLDQDLFQKLVPELTGRAVYTCGPAPFMALLETCLERRGFDMSRYHMESFGQVPASSETANLNESDTSADVVTVEVPGFGKSATVAPESSLLEAAEQMQLPIIGACRSGVCGSCKCKVVKGDVESNSQMTLTPEEIEAGVVLACSSKVLSDVEIALP</sequence>
<dbReference type="Pfam" id="PF00970">
    <property type="entry name" value="FAD_binding_6"/>
    <property type="match status" value="1"/>
</dbReference>
<keyword evidence="2" id="KW-0285">Flavoprotein</keyword>
<dbReference type="InterPro" id="IPR039261">
    <property type="entry name" value="FNR_nucleotide-bd"/>
</dbReference>
<dbReference type="InterPro" id="IPR036010">
    <property type="entry name" value="2Fe-2S_ferredoxin-like_sf"/>
</dbReference>
<dbReference type="PROSITE" id="PS00197">
    <property type="entry name" value="2FE2S_FER_1"/>
    <property type="match status" value="1"/>
</dbReference>
<feature type="domain" description="FAD-binding FR-type" evidence="13">
    <location>
        <begin position="4"/>
        <end position="104"/>
    </location>
</feature>
<evidence type="ECO:0000256" key="6">
    <source>
        <dbReference type="ARBA" id="ARBA00023002"/>
    </source>
</evidence>
<dbReference type="PANTHER" id="PTHR47354">
    <property type="entry name" value="NADH OXIDOREDUCTASE HCR"/>
    <property type="match status" value="1"/>
</dbReference>
<dbReference type="PRINTS" id="PR00406">
    <property type="entry name" value="CYTB5RDTASE"/>
</dbReference>